<dbReference type="PANTHER" id="PTHR24637">
    <property type="entry name" value="COLLAGEN"/>
    <property type="match status" value="1"/>
</dbReference>
<evidence type="ECO:0000313" key="4">
    <source>
        <dbReference type="EMBL" id="MDQ0168474.1"/>
    </source>
</evidence>
<dbReference type="SUPFAM" id="SSF49785">
    <property type="entry name" value="Galactose-binding domain-like"/>
    <property type="match status" value="1"/>
</dbReference>
<organism evidence="4 5">
    <name type="scientific">Caldalkalibacillus horti</name>
    <dbReference type="NCBI Taxonomy" id="77523"/>
    <lineage>
        <taxon>Bacteria</taxon>
        <taxon>Bacillati</taxon>
        <taxon>Bacillota</taxon>
        <taxon>Bacilli</taxon>
        <taxon>Bacillales</taxon>
        <taxon>Bacillaceae</taxon>
        <taxon>Caldalkalibacillus</taxon>
    </lineage>
</organism>
<dbReference type="Pfam" id="PF01391">
    <property type="entry name" value="Collagen"/>
    <property type="match status" value="1"/>
</dbReference>
<feature type="domain" description="CBM-cenC" evidence="3">
    <location>
        <begin position="4"/>
        <end position="85"/>
    </location>
</feature>
<feature type="region of interest" description="Disordered" evidence="2">
    <location>
        <begin position="158"/>
        <end position="253"/>
    </location>
</feature>
<feature type="non-terminal residue" evidence="4">
    <location>
        <position position="253"/>
    </location>
</feature>
<reference evidence="4 5" key="1">
    <citation type="submission" date="2023-07" db="EMBL/GenBank/DDBJ databases">
        <title>Genomic Encyclopedia of Type Strains, Phase IV (KMG-IV): sequencing the most valuable type-strain genomes for metagenomic binning, comparative biology and taxonomic classification.</title>
        <authorList>
            <person name="Goeker M."/>
        </authorList>
    </citation>
    <scope>NUCLEOTIDE SEQUENCE [LARGE SCALE GENOMIC DNA]</scope>
    <source>
        <strain evidence="4 5">DSM 12751</strain>
    </source>
</reference>
<protein>
    <recommendedName>
        <fullName evidence="3">CBM-cenC domain-containing protein</fullName>
    </recommendedName>
</protein>
<feature type="compositionally biased region" description="Polar residues" evidence="2">
    <location>
        <begin position="178"/>
        <end position="196"/>
    </location>
</feature>
<evidence type="ECO:0000256" key="2">
    <source>
        <dbReference type="SAM" id="MobiDB-lite"/>
    </source>
</evidence>
<gene>
    <name evidence="4" type="ORF">J2S11_004436</name>
</gene>
<evidence type="ECO:0000313" key="5">
    <source>
        <dbReference type="Proteomes" id="UP001235840"/>
    </source>
</evidence>
<name>A0ABT9W5F0_9BACI</name>
<keyword evidence="5" id="KW-1185">Reference proteome</keyword>
<keyword evidence="1" id="KW-0378">Hydrolase</keyword>
<proteinExistence type="predicted"/>
<comment type="caution">
    <text evidence="4">The sequence shown here is derived from an EMBL/GenBank/DDBJ whole genome shotgun (WGS) entry which is preliminary data.</text>
</comment>
<dbReference type="RefSeq" id="WP_307398227.1">
    <property type="nucleotide sequence ID" value="NZ_JAUSTY010000034.1"/>
</dbReference>
<dbReference type="Pfam" id="PF02018">
    <property type="entry name" value="CBM_4_9"/>
    <property type="match status" value="1"/>
</dbReference>
<evidence type="ECO:0000256" key="1">
    <source>
        <dbReference type="ARBA" id="ARBA00022801"/>
    </source>
</evidence>
<dbReference type="Gene3D" id="2.60.120.260">
    <property type="entry name" value="Galactose-binding domain-like"/>
    <property type="match status" value="1"/>
</dbReference>
<feature type="compositionally biased region" description="Low complexity" evidence="2">
    <location>
        <begin position="229"/>
        <end position="253"/>
    </location>
</feature>
<accession>A0ABT9W5F0</accession>
<dbReference type="InterPro" id="IPR003305">
    <property type="entry name" value="CenC_carb-bd"/>
</dbReference>
<dbReference type="NCBIfam" id="NF033675">
    <property type="entry name" value="NTTRR-F1"/>
    <property type="match status" value="1"/>
</dbReference>
<dbReference type="InterPro" id="IPR008160">
    <property type="entry name" value="Collagen"/>
</dbReference>
<dbReference type="EMBL" id="JAUSTY010000034">
    <property type="protein sequence ID" value="MDQ0168474.1"/>
    <property type="molecule type" value="Genomic_DNA"/>
</dbReference>
<dbReference type="PANTHER" id="PTHR24637:SF422">
    <property type="entry name" value="COLLAGEN IV NC1 DOMAIN-CONTAINING PROTEIN"/>
    <property type="match status" value="1"/>
</dbReference>
<dbReference type="Proteomes" id="UP001235840">
    <property type="component" value="Unassembled WGS sequence"/>
</dbReference>
<evidence type="ECO:0000259" key="3">
    <source>
        <dbReference type="Pfam" id="PF02018"/>
    </source>
</evidence>
<dbReference type="InterPro" id="IPR008979">
    <property type="entry name" value="Galactose-bd-like_sf"/>
</dbReference>
<sequence>MSISNLITNGGFENGSFSPWIALNASVTSLSSHSGSFSARLQGVYSVIYQSVSFTPNTNYNLILSLSKVSTAPSPPVRIRIEYYDSLSNLLGLGLNVTIPTDRLPSILNWIEIYQITSLPPPNTTQIILLIERQILSGSSDILVDDVALLSVQGSGSGVTGATGATGPQGVMGPTGATGAQGSIGPQGTTGSQGATGVQGPTGLQGATGPQGVTGAQGPTGLQGTTGVQGSTGAQGPTGAQGATGNQGPTGAQ</sequence>